<evidence type="ECO:0000256" key="1">
    <source>
        <dbReference type="SAM" id="Phobius"/>
    </source>
</evidence>
<evidence type="ECO:0000313" key="3">
    <source>
        <dbReference type="Proteomes" id="UP000290261"/>
    </source>
</evidence>
<keyword evidence="1" id="KW-1133">Transmembrane helix</keyword>
<organism evidence="2 3">
    <name type="scientific">Flagellimonas olearia</name>
    <dbReference type="NCBI Taxonomy" id="552546"/>
    <lineage>
        <taxon>Bacteria</taxon>
        <taxon>Pseudomonadati</taxon>
        <taxon>Bacteroidota</taxon>
        <taxon>Flavobacteriia</taxon>
        <taxon>Flavobacteriales</taxon>
        <taxon>Flavobacteriaceae</taxon>
        <taxon>Flagellimonas</taxon>
    </lineage>
</organism>
<dbReference type="Proteomes" id="UP000290261">
    <property type="component" value="Unassembled WGS sequence"/>
</dbReference>
<feature type="transmembrane region" description="Helical" evidence="1">
    <location>
        <begin position="12"/>
        <end position="30"/>
    </location>
</feature>
<reference evidence="2 3" key="1">
    <citation type="submission" date="2014-04" db="EMBL/GenBank/DDBJ databases">
        <title>Whole genome of Muricauda olearia.</title>
        <authorList>
            <person name="Zhang X.-H."/>
            <person name="Tang K."/>
        </authorList>
    </citation>
    <scope>NUCLEOTIDE SEQUENCE [LARGE SCALE GENOMIC DNA]</scope>
    <source>
        <strain evidence="2 3">Th120</strain>
    </source>
</reference>
<keyword evidence="1" id="KW-0472">Membrane</keyword>
<keyword evidence="3" id="KW-1185">Reference proteome</keyword>
<gene>
    <name evidence="2" type="ORF">DN53_17070</name>
</gene>
<accession>A0A444VJ77</accession>
<name>A0A444VJ77_9FLAO</name>
<protein>
    <submittedName>
        <fullName evidence="2">Uncharacterized protein</fullName>
    </submittedName>
</protein>
<keyword evidence="1" id="KW-0812">Transmembrane</keyword>
<dbReference type="AlphaFoldDB" id="A0A444VJ77"/>
<evidence type="ECO:0000313" key="2">
    <source>
        <dbReference type="EMBL" id="RYC50826.1"/>
    </source>
</evidence>
<comment type="caution">
    <text evidence="2">The sequence shown here is derived from an EMBL/GenBank/DDBJ whole genome shotgun (WGS) entry which is preliminary data.</text>
</comment>
<proteinExistence type="predicted"/>
<dbReference type="EMBL" id="JJMP01000008">
    <property type="protein sequence ID" value="RYC50826.1"/>
    <property type="molecule type" value="Genomic_DNA"/>
</dbReference>
<sequence length="578" mass="67721">MNLRTEQKVKFWLFIIAKTLAIILVGYKLIDLFMNKQEQETSPIEEIEKSVNVDTLVRDSTLIIDSTRPTQDLKGKSVEEGLIKENPKVFVDHKKIVQVANIMNAPVVDNDVVLSMLLGEKILLEEDVDWEKHAEFHLKRSKLYAKRTDLRSKLLRMQFALSENVKMPKEQWAGYYKDWILENAKHPTRDVSVIIEPNRVKSEEGQVMIDLGKLRNTGFAEENLGNLLGSKKIDPKRTSLMVTDSPGFMGYYVYQNDKAYAQVKIENIEKPIYELRWKLKLEVDNIDMSHYNDMKYLFYHVRPIALQYKHPTDEDWKTAKDFLILNHWEKESKNIVPVAIHSSKAFFNYDVLLSMVLSNKLVSIEDIDWKFFAFRNFSNAAMDKTKKSEYQYPRIFANDFYDNYKPTTFPEGIFEHYKNWVVNSSDTSIKSIYQPVSKLKTKEGFKANKTQYTFTIGNRVSFRYSVSSNIIDFKGLDPKKVSLNTLDGNGRELFFKNIFFVYPETANLGISVELPDDLKIEPYDFSKNWRVELNLDRIEFDKINNQGYVFCYVKPKAIHYKTYDGNWHVSENFEMTQL</sequence>